<dbReference type="Gene3D" id="3.40.50.2300">
    <property type="match status" value="1"/>
</dbReference>
<evidence type="ECO:0000259" key="3">
    <source>
        <dbReference type="PROSITE" id="PS50110"/>
    </source>
</evidence>
<dbReference type="GO" id="GO:0000160">
    <property type="term" value="P:phosphorelay signal transduction system"/>
    <property type="evidence" value="ECO:0007669"/>
    <property type="project" value="InterPro"/>
</dbReference>
<dbReference type="RefSeq" id="WP_321534965.1">
    <property type="nucleotide sequence ID" value="NZ_JARGDL010000003.1"/>
</dbReference>
<protein>
    <submittedName>
        <fullName evidence="4">Response regulator</fullName>
    </submittedName>
</protein>
<dbReference type="PANTHER" id="PTHR44591">
    <property type="entry name" value="STRESS RESPONSE REGULATOR PROTEIN 1"/>
    <property type="match status" value="1"/>
</dbReference>
<evidence type="ECO:0000256" key="1">
    <source>
        <dbReference type="ARBA" id="ARBA00022553"/>
    </source>
</evidence>
<proteinExistence type="predicted"/>
<dbReference type="SUPFAM" id="SSF52172">
    <property type="entry name" value="CheY-like"/>
    <property type="match status" value="1"/>
</dbReference>
<evidence type="ECO:0000256" key="2">
    <source>
        <dbReference type="PROSITE-ProRule" id="PRU00169"/>
    </source>
</evidence>
<feature type="modified residue" description="4-aspartylphosphate" evidence="2">
    <location>
        <position position="54"/>
    </location>
</feature>
<keyword evidence="5" id="KW-1185">Reference proteome</keyword>
<reference evidence="4" key="1">
    <citation type="submission" date="2023-03" db="EMBL/GenBank/DDBJ databases">
        <title>Stygiobacter electus gen. nov., sp. nov., facultatively anaerobic thermotolerant bacterium of the class Ignavibacteria from a well of Yessentuki mineral water deposit.</title>
        <authorList>
            <person name="Podosokorskaya O.A."/>
            <person name="Elcheninov A.G."/>
            <person name="Petrova N.F."/>
            <person name="Zavarzina D.G."/>
            <person name="Kublanov I.V."/>
            <person name="Merkel A.Y."/>
        </authorList>
    </citation>
    <scope>NUCLEOTIDE SEQUENCE</scope>
    <source>
        <strain evidence="4">09-Me</strain>
    </source>
</reference>
<dbReference type="Proteomes" id="UP001221302">
    <property type="component" value="Unassembled WGS sequence"/>
</dbReference>
<dbReference type="InterPro" id="IPR001789">
    <property type="entry name" value="Sig_transdc_resp-reg_receiver"/>
</dbReference>
<comment type="caution">
    <text evidence="4">The sequence shown here is derived from an EMBL/GenBank/DDBJ whole genome shotgun (WGS) entry which is preliminary data.</text>
</comment>
<evidence type="ECO:0000313" key="5">
    <source>
        <dbReference type="Proteomes" id="UP001221302"/>
    </source>
</evidence>
<dbReference type="Pfam" id="PF00072">
    <property type="entry name" value="Response_reg"/>
    <property type="match status" value="1"/>
</dbReference>
<name>A0AAE3P1A7_9BACT</name>
<accession>A0AAE3P1A7</accession>
<dbReference type="AlphaFoldDB" id="A0AAE3P1A7"/>
<dbReference type="InterPro" id="IPR050595">
    <property type="entry name" value="Bact_response_regulator"/>
</dbReference>
<dbReference type="PANTHER" id="PTHR44591:SF3">
    <property type="entry name" value="RESPONSE REGULATORY DOMAIN-CONTAINING PROTEIN"/>
    <property type="match status" value="1"/>
</dbReference>
<sequence length="133" mass="15317">MKNDLTILLIEDDEMTLDIFRRILSKEYNFLFTSDVNKFYQLSTENKIDLFLIDLSLGLQKSGLILIKELRASEKYSNTPIIVVTAHAFSRDERVTLEAGANKFLRKPIESSKLMSEINSLIQNSKTRKTIVD</sequence>
<dbReference type="InterPro" id="IPR011006">
    <property type="entry name" value="CheY-like_superfamily"/>
</dbReference>
<dbReference type="EMBL" id="JARGDL010000003">
    <property type="protein sequence ID" value="MDF1611198.1"/>
    <property type="molecule type" value="Genomic_DNA"/>
</dbReference>
<organism evidence="4 5">
    <name type="scientific">Stygiobacter electus</name>
    <dbReference type="NCBI Taxonomy" id="3032292"/>
    <lineage>
        <taxon>Bacteria</taxon>
        <taxon>Pseudomonadati</taxon>
        <taxon>Ignavibacteriota</taxon>
        <taxon>Ignavibacteria</taxon>
        <taxon>Ignavibacteriales</taxon>
        <taxon>Melioribacteraceae</taxon>
        <taxon>Stygiobacter</taxon>
    </lineage>
</organism>
<dbReference type="SMART" id="SM00448">
    <property type="entry name" value="REC"/>
    <property type="match status" value="1"/>
</dbReference>
<dbReference type="PROSITE" id="PS50110">
    <property type="entry name" value="RESPONSE_REGULATORY"/>
    <property type="match status" value="1"/>
</dbReference>
<feature type="domain" description="Response regulatory" evidence="3">
    <location>
        <begin position="6"/>
        <end position="122"/>
    </location>
</feature>
<evidence type="ECO:0000313" key="4">
    <source>
        <dbReference type="EMBL" id="MDF1611198.1"/>
    </source>
</evidence>
<keyword evidence="1 2" id="KW-0597">Phosphoprotein</keyword>
<gene>
    <name evidence="4" type="ORF">P0M35_03485</name>
</gene>